<evidence type="ECO:0000313" key="3">
    <source>
        <dbReference type="EMBL" id="PWY63087.1"/>
    </source>
</evidence>
<feature type="transmembrane region" description="Helical" evidence="2">
    <location>
        <begin position="127"/>
        <end position="144"/>
    </location>
</feature>
<dbReference type="VEuPathDB" id="FungiDB:BO83DRAFT_165688"/>
<accession>A0A317UR97</accession>
<keyword evidence="2" id="KW-0812">Transmembrane</keyword>
<evidence type="ECO:0000313" key="4">
    <source>
        <dbReference type="Proteomes" id="UP000246171"/>
    </source>
</evidence>
<gene>
    <name evidence="3" type="ORF">BO83DRAFT_165688</name>
</gene>
<feature type="region of interest" description="Disordered" evidence="1">
    <location>
        <begin position="1"/>
        <end position="51"/>
    </location>
</feature>
<comment type="caution">
    <text evidence="3">The sequence shown here is derived from an EMBL/GenBank/DDBJ whole genome shotgun (WGS) entry which is preliminary data.</text>
</comment>
<organism evidence="3 4">
    <name type="scientific">Aspergillus eucalypticola (strain CBS 122712 / IBT 29274)</name>
    <dbReference type="NCBI Taxonomy" id="1448314"/>
    <lineage>
        <taxon>Eukaryota</taxon>
        <taxon>Fungi</taxon>
        <taxon>Dikarya</taxon>
        <taxon>Ascomycota</taxon>
        <taxon>Pezizomycotina</taxon>
        <taxon>Eurotiomycetes</taxon>
        <taxon>Eurotiomycetidae</taxon>
        <taxon>Eurotiales</taxon>
        <taxon>Aspergillaceae</taxon>
        <taxon>Aspergillus</taxon>
        <taxon>Aspergillus subgen. Circumdati</taxon>
    </lineage>
</organism>
<dbReference type="Proteomes" id="UP000246171">
    <property type="component" value="Unassembled WGS sequence"/>
</dbReference>
<proteinExistence type="predicted"/>
<dbReference type="GeneID" id="37048317"/>
<evidence type="ECO:0000256" key="2">
    <source>
        <dbReference type="SAM" id="Phobius"/>
    </source>
</evidence>
<reference evidence="3" key="1">
    <citation type="submission" date="2016-12" db="EMBL/GenBank/DDBJ databases">
        <title>The genomes of Aspergillus section Nigri reveals drivers in fungal speciation.</title>
        <authorList>
            <consortium name="DOE Joint Genome Institute"/>
            <person name="Vesth T.C."/>
            <person name="Nybo J."/>
            <person name="Theobald S."/>
            <person name="Brandl J."/>
            <person name="Frisvad J.C."/>
            <person name="Nielsen K.F."/>
            <person name="Lyhne E.K."/>
            <person name="Kogle M.E."/>
            <person name="Kuo A."/>
            <person name="Riley R."/>
            <person name="Clum A."/>
            <person name="Nolan M."/>
            <person name="Lipzen A."/>
            <person name="Salamov A."/>
            <person name="Henrissat B."/>
            <person name="Wiebenga A."/>
            <person name="De vries R.P."/>
            <person name="Grigoriev I.V."/>
            <person name="Mortensen U.H."/>
            <person name="Andersen M.R."/>
            <person name="Baker S.E."/>
        </authorList>
    </citation>
    <scope>NUCLEOTIDE SEQUENCE</scope>
    <source>
        <strain evidence="3">CBS 122712</strain>
    </source>
</reference>
<dbReference type="RefSeq" id="XP_025382846.1">
    <property type="nucleotide sequence ID" value="XM_025526355.1"/>
</dbReference>
<keyword evidence="4" id="KW-1185">Reference proteome</keyword>
<evidence type="ECO:0000256" key="1">
    <source>
        <dbReference type="SAM" id="MobiDB-lite"/>
    </source>
</evidence>
<feature type="compositionally biased region" description="Polar residues" evidence="1">
    <location>
        <begin position="27"/>
        <end position="38"/>
    </location>
</feature>
<keyword evidence="2" id="KW-0472">Membrane</keyword>
<dbReference type="AlphaFoldDB" id="A0A317UR97"/>
<name>A0A317UR97_ASPEC</name>
<dbReference type="EMBL" id="MSFU01000039">
    <property type="protein sequence ID" value="PWY63087.1"/>
    <property type="molecule type" value="Genomic_DNA"/>
</dbReference>
<keyword evidence="2" id="KW-1133">Transmembrane helix</keyword>
<feature type="transmembrane region" description="Helical" evidence="2">
    <location>
        <begin position="156"/>
        <end position="177"/>
    </location>
</feature>
<protein>
    <submittedName>
        <fullName evidence="3">Uncharacterized protein</fullName>
    </submittedName>
</protein>
<sequence>MMAREPNRQPGFSRSRSKRGNPRRPMQQYTRPIRLTTQSRPSSSLHPPPPPGRLRLKDGHVFYFFSHAMSVHSSMAGPLFHSASSPCLNLSTPHKLFPTRPSLLAVAPRTLCLIEVKVASSFSPLDWWAMGLTAFHTVLLLWVGQRQLPPRADRMIGIVYGYFVLNLCGWVCGYACAS</sequence>